<dbReference type="SUPFAM" id="SSF56399">
    <property type="entry name" value="ADP-ribosylation"/>
    <property type="match status" value="1"/>
</dbReference>
<evidence type="ECO:0008006" key="8">
    <source>
        <dbReference type="Google" id="ProtNLM"/>
    </source>
</evidence>
<keyword evidence="1" id="KW-0800">Toxin</keyword>
<proteinExistence type="predicted"/>
<comment type="caution">
    <text evidence="6">The sequence shown here is derived from an EMBL/GenBank/DDBJ whole genome shotgun (WGS) entry which is preliminary data.</text>
</comment>
<accession>A0A151GU04</accession>
<dbReference type="InParanoid" id="A0A151GU04"/>
<gene>
    <name evidence="6" type="ORF">DCS_01714</name>
</gene>
<evidence type="ECO:0000256" key="2">
    <source>
        <dbReference type="ARBA" id="ARBA00022729"/>
    </source>
</evidence>
<keyword evidence="7" id="KW-1185">Reference proteome</keyword>
<protein>
    <recommendedName>
        <fullName evidence="8">Heat-labile enterotoxin IIA, A chain</fullName>
    </recommendedName>
</protein>
<evidence type="ECO:0000313" key="6">
    <source>
        <dbReference type="EMBL" id="KYK60577.1"/>
    </source>
</evidence>
<feature type="region of interest" description="Disordered" evidence="5">
    <location>
        <begin position="264"/>
        <end position="331"/>
    </location>
</feature>
<keyword evidence="4" id="KW-1015">Disulfide bond</keyword>
<keyword evidence="2" id="KW-0732">Signal</keyword>
<dbReference type="Gene3D" id="3.90.210.10">
    <property type="entry name" value="Heat-Labile Enterotoxin, subunit A"/>
    <property type="match status" value="1"/>
</dbReference>
<keyword evidence="3" id="KW-0843">Virulence</keyword>
<dbReference type="InterPro" id="IPR001144">
    <property type="entry name" value="Enterotoxin_A"/>
</dbReference>
<dbReference type="AlphaFoldDB" id="A0A151GU04"/>
<sequence>MLKSPLQHHIRTVGLRDTKQASIPQAFADSTMKQDWQSMVWTILCLLVYCSQSLPSTPDIATHSRTRRGISGSKLGPPGPAPPTTLWRGETLRKFSDVVAAGGINSHGYDKQQRGELLTQEQLRGGSSLYEHQRGGTQAYTRYVSTSAEPEQALRFAGSTGTLYRIHADPKAVDMNLSLGKNQKGEPRSAYPNQAEHAFVQRIPLDQIEGYYLVTKENAAKVLEAARDDRPIEGVEFIRNPDFNAEKYGGQRAAGAAPELAGFPTDHEASGKNPYKSYRDQDVSKSFDEHVRETDKLESLREPNPSTSGSGALCKRGTDCVTSEKAQRPTDELAELEPAAKGKKLEAAGGRQTFHNNVEISPVDSAKGLALAEMFMEYLDKQGGVGKYEPVNVTGPFDPNGSIFQTHPDPTIENSIATKFARFVATVGDKGLDFATGDPEATNKLRARLKAIEKAIADGKPLSDVAQKLAIFFVGVGVNCWQAVMNAQSLFVPNVFVTIQAEFETAGNLTGLVGDGNQPAGKSLVVHMGSGGLIFSR</sequence>
<evidence type="ECO:0000313" key="7">
    <source>
        <dbReference type="Proteomes" id="UP000076580"/>
    </source>
</evidence>
<organism evidence="6 7">
    <name type="scientific">Drechmeria coniospora</name>
    <name type="common">Nematophagous fungus</name>
    <name type="synonym">Meria coniospora</name>
    <dbReference type="NCBI Taxonomy" id="98403"/>
    <lineage>
        <taxon>Eukaryota</taxon>
        <taxon>Fungi</taxon>
        <taxon>Dikarya</taxon>
        <taxon>Ascomycota</taxon>
        <taxon>Pezizomycotina</taxon>
        <taxon>Sordariomycetes</taxon>
        <taxon>Hypocreomycetidae</taxon>
        <taxon>Hypocreales</taxon>
        <taxon>Ophiocordycipitaceae</taxon>
        <taxon>Drechmeria</taxon>
    </lineage>
</organism>
<evidence type="ECO:0000256" key="5">
    <source>
        <dbReference type="SAM" id="MobiDB-lite"/>
    </source>
</evidence>
<dbReference type="Proteomes" id="UP000076580">
    <property type="component" value="Chromosome 01"/>
</dbReference>
<dbReference type="EMBL" id="LAYC01000001">
    <property type="protein sequence ID" value="KYK60577.1"/>
    <property type="molecule type" value="Genomic_DNA"/>
</dbReference>
<reference evidence="6 7" key="1">
    <citation type="journal article" date="2016" name="Sci. Rep.">
        <title>Insights into Adaptations to a Near-Obligate Nematode Endoparasitic Lifestyle from the Finished Genome of Drechmeria coniospora.</title>
        <authorList>
            <person name="Zhang L."/>
            <person name="Zhou Z."/>
            <person name="Guo Q."/>
            <person name="Fokkens L."/>
            <person name="Miskei M."/>
            <person name="Pocsi I."/>
            <person name="Zhang W."/>
            <person name="Chen M."/>
            <person name="Wang L."/>
            <person name="Sun Y."/>
            <person name="Donzelli B.G."/>
            <person name="Gibson D.M."/>
            <person name="Nelson D.R."/>
            <person name="Luo J.G."/>
            <person name="Rep M."/>
            <person name="Liu H."/>
            <person name="Yang S."/>
            <person name="Wang J."/>
            <person name="Krasnoff S.B."/>
            <person name="Xu Y."/>
            <person name="Molnar I."/>
            <person name="Lin M."/>
        </authorList>
    </citation>
    <scope>NUCLEOTIDE SEQUENCE [LARGE SCALE GENOMIC DNA]</scope>
    <source>
        <strain evidence="6 7">ARSEF 6962</strain>
    </source>
</reference>
<evidence type="ECO:0000256" key="1">
    <source>
        <dbReference type="ARBA" id="ARBA00022656"/>
    </source>
</evidence>
<feature type="compositionally biased region" description="Basic and acidic residues" evidence="5">
    <location>
        <begin position="277"/>
        <end position="301"/>
    </location>
</feature>
<evidence type="ECO:0000256" key="3">
    <source>
        <dbReference type="ARBA" id="ARBA00023026"/>
    </source>
</evidence>
<name>A0A151GU04_DRECN</name>
<dbReference type="RefSeq" id="XP_040659929.1">
    <property type="nucleotide sequence ID" value="XM_040799046.1"/>
</dbReference>
<dbReference type="STRING" id="98403.A0A151GU04"/>
<dbReference type="Pfam" id="PF01375">
    <property type="entry name" value="Enterotoxin_a"/>
    <property type="match status" value="1"/>
</dbReference>
<dbReference type="GeneID" id="63714357"/>
<feature type="region of interest" description="Disordered" evidence="5">
    <location>
        <begin position="58"/>
        <end position="84"/>
    </location>
</feature>
<evidence type="ECO:0000256" key="4">
    <source>
        <dbReference type="ARBA" id="ARBA00023157"/>
    </source>
</evidence>
<dbReference type="GO" id="GO:0090729">
    <property type="term" value="F:toxin activity"/>
    <property type="evidence" value="ECO:0007669"/>
    <property type="project" value="UniProtKB-KW"/>
</dbReference>